<sequence length="215" mass="22832">MLGIISSLLLLSGVLAQTFDPSAVSLNVTYSGNGCPQGSISTSFSPDRTAITIGFDSVYLSIGPSSAAALRSRNCAVHFQLSYPPAWRFIVAGSRWHGYFALDGGVSATLYTTYELRSVDLRVINVPTLNVTGDKYTTAGSEGALFDAESLIAAGDQIGSICSSKGTSPTYSDVLDVRDRFALQANRAGAQQDGFTVEGTTFAQQIKLKWVACNY</sequence>
<gene>
    <name evidence="2" type="ORF">B0H66DRAFT_569114</name>
</gene>
<dbReference type="InterPro" id="IPR025649">
    <property type="entry name" value="DUF4360"/>
</dbReference>
<name>A0AAE0HUL0_9PEZI</name>
<accession>A0AAE0HUL0</accession>
<reference evidence="2" key="1">
    <citation type="journal article" date="2023" name="Mol. Phylogenet. Evol.">
        <title>Genome-scale phylogeny and comparative genomics of the fungal order Sordariales.</title>
        <authorList>
            <person name="Hensen N."/>
            <person name="Bonometti L."/>
            <person name="Westerberg I."/>
            <person name="Brannstrom I.O."/>
            <person name="Guillou S."/>
            <person name="Cros-Aarteil S."/>
            <person name="Calhoun S."/>
            <person name="Haridas S."/>
            <person name="Kuo A."/>
            <person name="Mondo S."/>
            <person name="Pangilinan J."/>
            <person name="Riley R."/>
            <person name="LaButti K."/>
            <person name="Andreopoulos B."/>
            <person name="Lipzen A."/>
            <person name="Chen C."/>
            <person name="Yan M."/>
            <person name="Daum C."/>
            <person name="Ng V."/>
            <person name="Clum A."/>
            <person name="Steindorff A."/>
            <person name="Ohm R.A."/>
            <person name="Martin F."/>
            <person name="Silar P."/>
            <person name="Natvig D.O."/>
            <person name="Lalanne C."/>
            <person name="Gautier V."/>
            <person name="Ament-Velasquez S.L."/>
            <person name="Kruys A."/>
            <person name="Hutchinson M.I."/>
            <person name="Powell A.J."/>
            <person name="Barry K."/>
            <person name="Miller A.N."/>
            <person name="Grigoriev I.V."/>
            <person name="Debuchy R."/>
            <person name="Gladieux P."/>
            <person name="Hiltunen Thoren M."/>
            <person name="Johannesson H."/>
        </authorList>
    </citation>
    <scope>NUCLEOTIDE SEQUENCE</scope>
    <source>
        <strain evidence="2">CBS 118394</strain>
    </source>
</reference>
<organism evidence="2 3">
    <name type="scientific">Apodospora peruviana</name>
    <dbReference type="NCBI Taxonomy" id="516989"/>
    <lineage>
        <taxon>Eukaryota</taxon>
        <taxon>Fungi</taxon>
        <taxon>Dikarya</taxon>
        <taxon>Ascomycota</taxon>
        <taxon>Pezizomycotina</taxon>
        <taxon>Sordariomycetes</taxon>
        <taxon>Sordariomycetidae</taxon>
        <taxon>Sordariales</taxon>
        <taxon>Lasiosphaeriaceae</taxon>
        <taxon>Apodospora</taxon>
    </lineage>
</organism>
<dbReference type="Proteomes" id="UP001283341">
    <property type="component" value="Unassembled WGS sequence"/>
</dbReference>
<dbReference type="PANTHER" id="PTHR38847:SF1">
    <property type="entry name" value="PSEUDOURIDINE SYNTHASE RSUA_RLUA-LIKE DOMAIN-CONTAINING PROTEIN"/>
    <property type="match status" value="1"/>
</dbReference>
<keyword evidence="1" id="KW-0732">Signal</keyword>
<dbReference type="Pfam" id="PF14273">
    <property type="entry name" value="DUF4360"/>
    <property type="match status" value="1"/>
</dbReference>
<feature type="signal peptide" evidence="1">
    <location>
        <begin position="1"/>
        <end position="16"/>
    </location>
</feature>
<feature type="chain" id="PRO_5042272151" description="Secreted protein" evidence="1">
    <location>
        <begin position="17"/>
        <end position="215"/>
    </location>
</feature>
<dbReference type="EMBL" id="JAUEDM010000008">
    <property type="protein sequence ID" value="KAK3312882.1"/>
    <property type="molecule type" value="Genomic_DNA"/>
</dbReference>
<evidence type="ECO:0000313" key="2">
    <source>
        <dbReference type="EMBL" id="KAK3312882.1"/>
    </source>
</evidence>
<keyword evidence="3" id="KW-1185">Reference proteome</keyword>
<proteinExistence type="predicted"/>
<protein>
    <recommendedName>
        <fullName evidence="4">Secreted protein</fullName>
    </recommendedName>
</protein>
<dbReference type="PANTHER" id="PTHR38847">
    <property type="match status" value="1"/>
</dbReference>
<evidence type="ECO:0000256" key="1">
    <source>
        <dbReference type="SAM" id="SignalP"/>
    </source>
</evidence>
<reference evidence="2" key="2">
    <citation type="submission" date="2023-06" db="EMBL/GenBank/DDBJ databases">
        <authorList>
            <consortium name="Lawrence Berkeley National Laboratory"/>
            <person name="Haridas S."/>
            <person name="Hensen N."/>
            <person name="Bonometti L."/>
            <person name="Westerberg I."/>
            <person name="Brannstrom I.O."/>
            <person name="Guillou S."/>
            <person name="Cros-Aarteil S."/>
            <person name="Calhoun S."/>
            <person name="Kuo A."/>
            <person name="Mondo S."/>
            <person name="Pangilinan J."/>
            <person name="Riley R."/>
            <person name="Labutti K."/>
            <person name="Andreopoulos B."/>
            <person name="Lipzen A."/>
            <person name="Chen C."/>
            <person name="Yanf M."/>
            <person name="Daum C."/>
            <person name="Ng V."/>
            <person name="Clum A."/>
            <person name="Steindorff A."/>
            <person name="Ohm R."/>
            <person name="Martin F."/>
            <person name="Silar P."/>
            <person name="Natvig D."/>
            <person name="Lalanne C."/>
            <person name="Gautier V."/>
            <person name="Ament-Velasquez S.L."/>
            <person name="Kruys A."/>
            <person name="Hutchinson M.I."/>
            <person name="Powell A.J."/>
            <person name="Barry K."/>
            <person name="Miller A.N."/>
            <person name="Grigoriev I.V."/>
            <person name="Debuchy R."/>
            <person name="Gladieux P."/>
            <person name="Thoren M.H."/>
            <person name="Johannesson H."/>
        </authorList>
    </citation>
    <scope>NUCLEOTIDE SEQUENCE</scope>
    <source>
        <strain evidence="2">CBS 118394</strain>
    </source>
</reference>
<evidence type="ECO:0000313" key="3">
    <source>
        <dbReference type="Proteomes" id="UP001283341"/>
    </source>
</evidence>
<dbReference type="AlphaFoldDB" id="A0AAE0HUL0"/>
<evidence type="ECO:0008006" key="4">
    <source>
        <dbReference type="Google" id="ProtNLM"/>
    </source>
</evidence>
<comment type="caution">
    <text evidence="2">The sequence shown here is derived from an EMBL/GenBank/DDBJ whole genome shotgun (WGS) entry which is preliminary data.</text>
</comment>